<keyword evidence="6" id="KW-0813">Transport</keyword>
<dbReference type="Pfam" id="PF01061">
    <property type="entry name" value="ABC2_membrane"/>
    <property type="match status" value="1"/>
</dbReference>
<feature type="transmembrane region" description="Helical" evidence="6">
    <location>
        <begin position="64"/>
        <end position="87"/>
    </location>
</feature>
<keyword evidence="8" id="KW-0378">Hydrolase</keyword>
<accession>A0A4P9K7K3</accession>
<dbReference type="InterPro" id="IPR052522">
    <property type="entry name" value="ABC-2_transport_permease"/>
</dbReference>
<feature type="transmembrane region" description="Helical" evidence="6">
    <location>
        <begin position="141"/>
        <end position="166"/>
    </location>
</feature>
<dbReference type="OrthoDB" id="9804001at2"/>
<keyword evidence="9" id="KW-1185">Reference proteome</keyword>
<dbReference type="AlphaFoldDB" id="A0A4P9K7K3"/>
<keyword evidence="6" id="KW-1003">Cell membrane</keyword>
<keyword evidence="4 6" id="KW-1133">Transmembrane helix</keyword>
<dbReference type="Proteomes" id="UP000304864">
    <property type="component" value="Chromosome"/>
</dbReference>
<dbReference type="InterPro" id="IPR000412">
    <property type="entry name" value="ABC_2_transport"/>
</dbReference>
<evidence type="ECO:0000313" key="8">
    <source>
        <dbReference type="EMBL" id="QCU91092.1"/>
    </source>
</evidence>
<evidence type="ECO:0000256" key="5">
    <source>
        <dbReference type="ARBA" id="ARBA00023136"/>
    </source>
</evidence>
<evidence type="ECO:0000256" key="3">
    <source>
        <dbReference type="ARBA" id="ARBA00022692"/>
    </source>
</evidence>
<name>A0A4P9K7K3_9GAMM</name>
<evidence type="ECO:0000256" key="1">
    <source>
        <dbReference type="ARBA" id="ARBA00004141"/>
    </source>
</evidence>
<dbReference type="EMBL" id="CP040602">
    <property type="protein sequence ID" value="QCU91092.1"/>
    <property type="molecule type" value="Genomic_DNA"/>
</dbReference>
<feature type="transmembrane region" description="Helical" evidence="6">
    <location>
        <begin position="23"/>
        <end position="44"/>
    </location>
</feature>
<evidence type="ECO:0000256" key="4">
    <source>
        <dbReference type="ARBA" id="ARBA00022989"/>
    </source>
</evidence>
<evidence type="ECO:0000259" key="7">
    <source>
        <dbReference type="PROSITE" id="PS51012"/>
    </source>
</evidence>
<feature type="transmembrane region" description="Helical" evidence="6">
    <location>
        <begin position="229"/>
        <end position="251"/>
    </location>
</feature>
<sequence>MEQAATVNFSGFSALVVKEVRRFYSVAVQTIFAPVVSTLLYLLVFGQVIDSEIEIYSGLTYSQFLIPGLVMMAILQNAFSNSSSSLIQSKMHGNLTFVLLSPISPMELYSAFVVASIIRGLAVGIGILLVGGIWFDLVWLQPLWVLVFAILSAAMMGGLGMLAGIVSDKYDHLAAFQNFIIMPLTFLSGVFYSIHALPEFWQSASHFNPFFYMVDGFRYGFFAQSDVSVYLSLLVTSLFVVLITAINLILLNKGVKIRQ</sequence>
<evidence type="ECO:0000256" key="6">
    <source>
        <dbReference type="RuleBase" id="RU361157"/>
    </source>
</evidence>
<dbReference type="GO" id="GO:0043190">
    <property type="term" value="C:ATP-binding cassette (ABC) transporter complex"/>
    <property type="evidence" value="ECO:0007669"/>
    <property type="project" value="InterPro"/>
</dbReference>
<dbReference type="KEGG" id="thig:FE785_02700"/>
<dbReference type="PROSITE" id="PS51012">
    <property type="entry name" value="ABC_TM2"/>
    <property type="match status" value="1"/>
</dbReference>
<dbReference type="PANTHER" id="PTHR43332:SF2">
    <property type="entry name" value="INNER MEMBRANE TRANSPORT PERMEASE YADH"/>
    <property type="match status" value="1"/>
</dbReference>
<proteinExistence type="inferred from homology"/>
<dbReference type="GO" id="GO:0016787">
    <property type="term" value="F:hydrolase activity"/>
    <property type="evidence" value="ECO:0007669"/>
    <property type="project" value="UniProtKB-KW"/>
</dbReference>
<dbReference type="InterPro" id="IPR047817">
    <property type="entry name" value="ABC2_TM_bact-type"/>
</dbReference>
<evidence type="ECO:0000256" key="2">
    <source>
        <dbReference type="ARBA" id="ARBA00007783"/>
    </source>
</evidence>
<feature type="transmembrane region" description="Helical" evidence="6">
    <location>
        <begin position="108"/>
        <end position="135"/>
    </location>
</feature>
<dbReference type="PRINTS" id="PR00164">
    <property type="entry name" value="ABC2TRNSPORT"/>
</dbReference>
<evidence type="ECO:0000313" key="9">
    <source>
        <dbReference type="Proteomes" id="UP000304864"/>
    </source>
</evidence>
<feature type="transmembrane region" description="Helical" evidence="6">
    <location>
        <begin position="173"/>
        <end position="194"/>
    </location>
</feature>
<feature type="domain" description="ABC transmembrane type-2" evidence="7">
    <location>
        <begin position="25"/>
        <end position="254"/>
    </location>
</feature>
<dbReference type="GO" id="GO:0140359">
    <property type="term" value="F:ABC-type transporter activity"/>
    <property type="evidence" value="ECO:0007669"/>
    <property type="project" value="InterPro"/>
</dbReference>
<organism evidence="8 9">
    <name type="scientific">Thiomicrorhabdus sediminis</name>
    <dbReference type="NCBI Taxonomy" id="2580412"/>
    <lineage>
        <taxon>Bacteria</taxon>
        <taxon>Pseudomonadati</taxon>
        <taxon>Pseudomonadota</taxon>
        <taxon>Gammaproteobacteria</taxon>
        <taxon>Thiotrichales</taxon>
        <taxon>Piscirickettsiaceae</taxon>
        <taxon>Thiomicrorhabdus</taxon>
    </lineage>
</organism>
<dbReference type="PANTHER" id="PTHR43332">
    <property type="entry name" value="INNER MEMBRANE TRANSPORT PERMEASE YADH-RELATED"/>
    <property type="match status" value="1"/>
</dbReference>
<reference evidence="8 9" key="1">
    <citation type="submission" date="2019-05" db="EMBL/GenBank/DDBJ databases">
        <title>Thiomicrorhabdus sediminis sp. nov, a novel sulfur-oxidizing bacterium isolated from coastal sediment.</title>
        <authorList>
            <person name="Liu X."/>
        </authorList>
    </citation>
    <scope>NUCLEOTIDE SEQUENCE [LARGE SCALE GENOMIC DNA]</scope>
    <source>
        <strain evidence="8 9">G1</strain>
    </source>
</reference>
<comment type="similarity">
    <text evidence="2 6">Belongs to the ABC-2 integral membrane protein family.</text>
</comment>
<gene>
    <name evidence="8" type="ORF">FE785_02700</name>
</gene>
<dbReference type="PIRSF" id="PIRSF006648">
    <property type="entry name" value="DrrB"/>
    <property type="match status" value="1"/>
</dbReference>
<keyword evidence="3 6" id="KW-0812">Transmembrane</keyword>
<comment type="subcellular location">
    <subcellularLocation>
        <location evidence="6">Cell inner membrane</location>
        <topology evidence="6">Multi-pass membrane protein</topology>
    </subcellularLocation>
    <subcellularLocation>
        <location evidence="1">Membrane</location>
        <topology evidence="1">Multi-pass membrane protein</topology>
    </subcellularLocation>
</comment>
<dbReference type="InterPro" id="IPR013525">
    <property type="entry name" value="ABC2_TM"/>
</dbReference>
<protein>
    <recommendedName>
        <fullName evidence="6">Transport permease protein</fullName>
    </recommendedName>
</protein>
<keyword evidence="5 6" id="KW-0472">Membrane</keyword>